<dbReference type="PANTHER" id="PTHR21064:SF6">
    <property type="entry name" value="AMINOGLYCOSIDE PHOSPHOTRANSFERASE DOMAIN-CONTAINING PROTEIN"/>
    <property type="match status" value="1"/>
</dbReference>
<dbReference type="InterPro" id="IPR011009">
    <property type="entry name" value="Kinase-like_dom_sf"/>
</dbReference>
<dbReference type="PANTHER" id="PTHR21064">
    <property type="entry name" value="AMINOGLYCOSIDE PHOSPHOTRANSFERASE DOMAIN-CONTAINING PROTEIN-RELATED"/>
    <property type="match status" value="1"/>
</dbReference>
<feature type="domain" description="Aminoglycoside phosphotransferase" evidence="2">
    <location>
        <begin position="38"/>
        <end position="273"/>
    </location>
</feature>
<dbReference type="eggNOG" id="COG2334">
    <property type="taxonomic scope" value="Bacteria"/>
</dbReference>
<sequence>MLYTESLVETIRQQLQERLACWSLPEGSQVELLTVSENITYRAVSPGGEPLLVLRLHRPDYHTRAEIESELCWIEGLRASQAVHTPAVVPGESGTLLEIAVQGQPFWVVAFEYAPGQEPDVGESLPGWFEKLGRVTATLHQHSREWIRPEGFVRKEWNLHTMLSSEAHWGDWREAEGLDRQGEHLIARAIDSIHLRIAGYGQGAERFGLVHADLRLANLLVSGERLTVIDFDDCGISWFGYDFATAISFVELDRSIPALQQAWMKGYRSCAPFSDEDEAMLDTFVMIRRIMLTAWLAKHSESDTYRLYGDGYTAGTVELAQRYLNAEQERGDV</sequence>
<keyword evidence="3" id="KW-0808">Transferase</keyword>
<dbReference type="EMBL" id="JMQN01000018">
    <property type="protein sequence ID" value="KEA64178.1"/>
    <property type="molecule type" value="Genomic_DNA"/>
</dbReference>
<dbReference type="SUPFAM" id="SSF56112">
    <property type="entry name" value="Protein kinase-like (PK-like)"/>
    <property type="match status" value="1"/>
</dbReference>
<dbReference type="AlphaFoldDB" id="A0A081G073"/>
<dbReference type="RefSeq" id="WP_036185616.1">
    <property type="nucleotide sequence ID" value="NZ_JMQN01000018.1"/>
</dbReference>
<keyword evidence="4" id="KW-1185">Reference proteome</keyword>
<evidence type="ECO:0000256" key="1">
    <source>
        <dbReference type="ARBA" id="ARBA00038240"/>
    </source>
</evidence>
<dbReference type="STRING" id="1232683.ADIMK_1424"/>
<dbReference type="GO" id="GO:0004413">
    <property type="term" value="F:homoserine kinase activity"/>
    <property type="evidence" value="ECO:0007669"/>
    <property type="project" value="TreeGrafter"/>
</dbReference>
<dbReference type="InterPro" id="IPR050249">
    <property type="entry name" value="Pseudomonas-type_ThrB"/>
</dbReference>
<reference evidence="3 4" key="1">
    <citation type="submission" date="2014-04" db="EMBL/GenBank/DDBJ databases">
        <title>Marinobacterium kochiensis sp. nov., isolated from sediment sample collected from Kochi backwaters in Kerala, India.</title>
        <authorList>
            <person name="Singh A."/>
            <person name="Pinnaka A.K."/>
        </authorList>
    </citation>
    <scope>NUCLEOTIDE SEQUENCE [LARGE SCALE GENOMIC DNA]</scope>
    <source>
        <strain evidence="3 4">AK27</strain>
    </source>
</reference>
<dbReference type="Proteomes" id="UP000028252">
    <property type="component" value="Unassembled WGS sequence"/>
</dbReference>
<comment type="similarity">
    <text evidence="1">Belongs to the pseudomonas-type ThrB family.</text>
</comment>
<gene>
    <name evidence="3" type="ORF">ADIMK_1424</name>
</gene>
<dbReference type="OrthoDB" id="241498at2"/>
<evidence type="ECO:0000313" key="3">
    <source>
        <dbReference type="EMBL" id="KEA64178.1"/>
    </source>
</evidence>
<comment type="caution">
    <text evidence="3">The sequence shown here is derived from an EMBL/GenBank/DDBJ whole genome shotgun (WGS) entry which is preliminary data.</text>
</comment>
<name>A0A081G073_9GAMM</name>
<dbReference type="Gene3D" id="3.90.1200.10">
    <property type="match status" value="1"/>
</dbReference>
<dbReference type="PATRIC" id="fig|1232683.4.peg.1403"/>
<accession>A0A081G073</accession>
<proteinExistence type="inferred from homology"/>
<dbReference type="Pfam" id="PF01636">
    <property type="entry name" value="APH"/>
    <property type="match status" value="1"/>
</dbReference>
<organism evidence="3 4">
    <name type="scientific">Marinobacterium lacunae</name>
    <dbReference type="NCBI Taxonomy" id="1232683"/>
    <lineage>
        <taxon>Bacteria</taxon>
        <taxon>Pseudomonadati</taxon>
        <taxon>Pseudomonadota</taxon>
        <taxon>Gammaproteobacteria</taxon>
        <taxon>Oceanospirillales</taxon>
        <taxon>Oceanospirillaceae</taxon>
        <taxon>Marinobacterium</taxon>
    </lineage>
</organism>
<dbReference type="InterPro" id="IPR002575">
    <property type="entry name" value="Aminoglycoside_PTrfase"/>
</dbReference>
<dbReference type="GO" id="GO:0009088">
    <property type="term" value="P:threonine biosynthetic process"/>
    <property type="evidence" value="ECO:0007669"/>
    <property type="project" value="TreeGrafter"/>
</dbReference>
<protein>
    <submittedName>
        <fullName evidence="3">Aminoglycoside phosphotransferase</fullName>
    </submittedName>
</protein>
<evidence type="ECO:0000313" key="4">
    <source>
        <dbReference type="Proteomes" id="UP000028252"/>
    </source>
</evidence>
<evidence type="ECO:0000259" key="2">
    <source>
        <dbReference type="Pfam" id="PF01636"/>
    </source>
</evidence>